<accession>K2NAU0</accession>
<dbReference type="Proteomes" id="UP000007350">
    <property type="component" value="Unassembled WGS sequence"/>
</dbReference>
<organism evidence="2 3">
    <name type="scientific">Trypanosoma cruzi marinkellei</name>
    <dbReference type="NCBI Taxonomy" id="85056"/>
    <lineage>
        <taxon>Eukaryota</taxon>
        <taxon>Discoba</taxon>
        <taxon>Euglenozoa</taxon>
        <taxon>Kinetoplastea</taxon>
        <taxon>Metakinetoplastina</taxon>
        <taxon>Trypanosomatida</taxon>
        <taxon>Trypanosomatidae</taxon>
        <taxon>Trypanosoma</taxon>
        <taxon>Schizotrypanum</taxon>
    </lineage>
</organism>
<dbReference type="AlphaFoldDB" id="K2NAU0"/>
<keyword evidence="3" id="KW-1185">Reference proteome</keyword>
<evidence type="ECO:0000256" key="1">
    <source>
        <dbReference type="SAM" id="MobiDB-lite"/>
    </source>
</evidence>
<feature type="compositionally biased region" description="Polar residues" evidence="1">
    <location>
        <begin position="87"/>
        <end position="97"/>
    </location>
</feature>
<proteinExistence type="predicted"/>
<name>K2NAU0_TRYCR</name>
<gene>
    <name evidence="2" type="ORF">MOQ_010206</name>
</gene>
<sequence length="253" mass="27427">MPTHKTTNGRQKGTAALRSTHTLPPVVLLLCPPGAHRPAQPMNPPPSNTQRQRHVGTCSCWAGIAPHSSQPSSMPLHSPAARCQQHARCTSRGQTAGSRPPSPRGTTPWQHVRAATRATDRHSQLRPQCSVWATSRLKATPRTAIPPPGSRQMPATKYKPFGAAEGTHQQHTASHHRHHLRAASRTNQLPSTQCGDEERDESHRHAPAPRTTGVTHNHRSASQARRHVPHLVVLPALVAAQQCRVAGGVVVLE</sequence>
<evidence type="ECO:0000313" key="3">
    <source>
        <dbReference type="Proteomes" id="UP000007350"/>
    </source>
</evidence>
<comment type="caution">
    <text evidence="2">The sequence shown here is derived from an EMBL/GenBank/DDBJ whole genome shotgun (WGS) entry which is preliminary data.</text>
</comment>
<evidence type="ECO:0000313" key="2">
    <source>
        <dbReference type="EMBL" id="EKF26117.1"/>
    </source>
</evidence>
<feature type="compositionally biased region" description="Basic residues" evidence="1">
    <location>
        <begin position="216"/>
        <end position="225"/>
    </location>
</feature>
<reference evidence="2 3" key="1">
    <citation type="journal article" date="2012" name="BMC Genomics">
        <title>Comparative genomic analysis of human infective Trypanosoma cruzi lineages with the bat-restricted subspecies T. cruzi marinkellei.</title>
        <authorList>
            <person name="Franzen O."/>
            <person name="Talavera-Lopez C."/>
            <person name="Ochaya S."/>
            <person name="Butler C.E."/>
            <person name="Messenger L.A."/>
            <person name="Lewis M.D."/>
            <person name="Llewellyn M.S."/>
            <person name="Marinkelle C.J."/>
            <person name="Tyler K.M."/>
            <person name="Miles M.A."/>
            <person name="Andersson B."/>
        </authorList>
    </citation>
    <scope>NUCLEOTIDE SEQUENCE [LARGE SCALE GENOMIC DNA]</scope>
    <source>
        <strain evidence="2 3">B7</strain>
    </source>
</reference>
<feature type="region of interest" description="Disordered" evidence="1">
    <location>
        <begin position="68"/>
        <end position="111"/>
    </location>
</feature>
<protein>
    <submittedName>
        <fullName evidence="2">Uncharacterized protein</fullName>
    </submittedName>
</protein>
<feature type="region of interest" description="Disordered" evidence="1">
    <location>
        <begin position="135"/>
        <end position="225"/>
    </location>
</feature>
<feature type="compositionally biased region" description="Basic residues" evidence="1">
    <location>
        <begin position="173"/>
        <end position="182"/>
    </location>
</feature>
<dbReference type="EMBL" id="AHKC01022101">
    <property type="protein sequence ID" value="EKF26117.1"/>
    <property type="molecule type" value="Genomic_DNA"/>
</dbReference>
<dbReference type="OrthoDB" id="10639229at2759"/>